<dbReference type="Gene3D" id="2.60.120.10">
    <property type="entry name" value="Jelly Rolls"/>
    <property type="match status" value="1"/>
</dbReference>
<feature type="domain" description="Cyclic nucleotide-binding" evidence="4">
    <location>
        <begin position="16"/>
        <end position="136"/>
    </location>
</feature>
<dbReference type="EMBL" id="CP141614">
    <property type="protein sequence ID" value="WRP15705.1"/>
    <property type="molecule type" value="Genomic_DNA"/>
</dbReference>
<sequence length="224" mass="24785">MTAHPDPAAILRQIPYFETLAPEEIEELASSAHLRLYRASEVIFSQGQPAAGLWCVAAGRVKAVRFSPQGRELIIKFFEPYETFGEVGALEGGENPSTAIAAVDSRILLVPRQALAPLLRRHPEVDTRIMRAMAQKLRFAMSRFEQATLFDVRTRLAAFLLAQWQSGQPVCRLSQEEVASMLGTVRQVVGRALAELQSAGAIRVRRGAIEILRPEVLQDAVQLL</sequence>
<organism evidence="6 7">
    <name type="scientific">Geochorda subterranea</name>
    <dbReference type="NCBI Taxonomy" id="3109564"/>
    <lineage>
        <taxon>Bacteria</taxon>
        <taxon>Bacillati</taxon>
        <taxon>Bacillota</taxon>
        <taxon>Limnochordia</taxon>
        <taxon>Limnochordales</taxon>
        <taxon>Geochordaceae</taxon>
        <taxon>Geochorda</taxon>
    </lineage>
</organism>
<dbReference type="InterPro" id="IPR000595">
    <property type="entry name" value="cNMP-bd_dom"/>
</dbReference>
<evidence type="ECO:0000313" key="7">
    <source>
        <dbReference type="Proteomes" id="UP001333102"/>
    </source>
</evidence>
<feature type="domain" description="HTH crp-type" evidence="5">
    <location>
        <begin position="150"/>
        <end position="215"/>
    </location>
</feature>
<dbReference type="InterPro" id="IPR036388">
    <property type="entry name" value="WH-like_DNA-bd_sf"/>
</dbReference>
<keyword evidence="3" id="KW-0804">Transcription</keyword>
<dbReference type="InterPro" id="IPR014710">
    <property type="entry name" value="RmlC-like_jellyroll"/>
</dbReference>
<dbReference type="InterPro" id="IPR036390">
    <property type="entry name" value="WH_DNA-bd_sf"/>
</dbReference>
<evidence type="ECO:0000256" key="2">
    <source>
        <dbReference type="ARBA" id="ARBA00023125"/>
    </source>
</evidence>
<gene>
    <name evidence="6" type="ORF">VLY81_06010</name>
</gene>
<dbReference type="SUPFAM" id="SSF46785">
    <property type="entry name" value="Winged helix' DNA-binding domain"/>
    <property type="match status" value="1"/>
</dbReference>
<name>A0ABZ1BSW9_9FIRM</name>
<evidence type="ECO:0000313" key="6">
    <source>
        <dbReference type="EMBL" id="WRP15705.1"/>
    </source>
</evidence>
<evidence type="ECO:0000259" key="5">
    <source>
        <dbReference type="PROSITE" id="PS51063"/>
    </source>
</evidence>
<protein>
    <submittedName>
        <fullName evidence="6">Crp/Fnr family transcriptional regulator</fullName>
    </submittedName>
</protein>
<reference evidence="7" key="1">
    <citation type="submission" date="2023-12" db="EMBL/GenBank/DDBJ databases">
        <title>Novel isolates from deep terrestrial aquifers shed light on the physiology and ecology of the class Limnochordia.</title>
        <authorList>
            <person name="Karnachuk O.V."/>
            <person name="Lukina A.P."/>
            <person name="Avakyan M.R."/>
            <person name="Kadnikov V."/>
            <person name="Begmatov S."/>
            <person name="Beletsky A.V."/>
            <person name="Mardanov A.V."/>
            <person name="Ravin N.V."/>
        </authorList>
    </citation>
    <scope>NUCLEOTIDE SEQUENCE [LARGE SCALE GENOMIC DNA]</scope>
    <source>
        <strain evidence="7">LN</strain>
    </source>
</reference>
<dbReference type="InterPro" id="IPR018490">
    <property type="entry name" value="cNMP-bd_dom_sf"/>
</dbReference>
<dbReference type="Gene3D" id="1.10.10.10">
    <property type="entry name" value="Winged helix-like DNA-binding domain superfamily/Winged helix DNA-binding domain"/>
    <property type="match status" value="1"/>
</dbReference>
<evidence type="ECO:0000256" key="1">
    <source>
        <dbReference type="ARBA" id="ARBA00023015"/>
    </source>
</evidence>
<keyword evidence="7" id="KW-1185">Reference proteome</keyword>
<evidence type="ECO:0000256" key="3">
    <source>
        <dbReference type="ARBA" id="ARBA00023163"/>
    </source>
</evidence>
<dbReference type="PANTHER" id="PTHR24567">
    <property type="entry name" value="CRP FAMILY TRANSCRIPTIONAL REGULATORY PROTEIN"/>
    <property type="match status" value="1"/>
</dbReference>
<dbReference type="PANTHER" id="PTHR24567:SF26">
    <property type="entry name" value="REGULATORY PROTEIN YEIL"/>
    <property type="match status" value="1"/>
</dbReference>
<keyword evidence="2" id="KW-0238">DNA-binding</keyword>
<accession>A0ABZ1BSW9</accession>
<dbReference type="RefSeq" id="WP_324670111.1">
    <property type="nucleotide sequence ID" value="NZ_CP141614.1"/>
</dbReference>
<dbReference type="CDD" id="cd00038">
    <property type="entry name" value="CAP_ED"/>
    <property type="match status" value="1"/>
</dbReference>
<dbReference type="SUPFAM" id="SSF51206">
    <property type="entry name" value="cAMP-binding domain-like"/>
    <property type="match status" value="1"/>
</dbReference>
<dbReference type="InterPro" id="IPR050397">
    <property type="entry name" value="Env_Response_Regulators"/>
</dbReference>
<dbReference type="PROSITE" id="PS51063">
    <property type="entry name" value="HTH_CRP_2"/>
    <property type="match status" value="1"/>
</dbReference>
<dbReference type="Proteomes" id="UP001333102">
    <property type="component" value="Chromosome"/>
</dbReference>
<dbReference type="Pfam" id="PF13545">
    <property type="entry name" value="HTH_Crp_2"/>
    <property type="match status" value="1"/>
</dbReference>
<proteinExistence type="predicted"/>
<dbReference type="InterPro" id="IPR012318">
    <property type="entry name" value="HTH_CRP"/>
</dbReference>
<evidence type="ECO:0000259" key="4">
    <source>
        <dbReference type="PROSITE" id="PS50042"/>
    </source>
</evidence>
<dbReference type="SMART" id="SM00100">
    <property type="entry name" value="cNMP"/>
    <property type="match status" value="1"/>
</dbReference>
<dbReference type="PROSITE" id="PS50042">
    <property type="entry name" value="CNMP_BINDING_3"/>
    <property type="match status" value="1"/>
</dbReference>
<keyword evidence="1" id="KW-0805">Transcription regulation</keyword>
<dbReference type="SMART" id="SM00419">
    <property type="entry name" value="HTH_CRP"/>
    <property type="match status" value="1"/>
</dbReference>
<dbReference type="Pfam" id="PF00027">
    <property type="entry name" value="cNMP_binding"/>
    <property type="match status" value="1"/>
</dbReference>